<gene>
    <name evidence="6" type="ORF">VOLCADRAFT_93843</name>
</gene>
<feature type="region of interest" description="Disordered" evidence="3">
    <location>
        <begin position="857"/>
        <end position="877"/>
    </location>
</feature>
<evidence type="ECO:0000256" key="3">
    <source>
        <dbReference type="SAM" id="MobiDB-lite"/>
    </source>
</evidence>
<keyword evidence="2" id="KW-0378">Hydrolase</keyword>
<dbReference type="GO" id="GO:0040008">
    <property type="term" value="P:regulation of growth"/>
    <property type="evidence" value="ECO:0007669"/>
    <property type="project" value="InterPro"/>
</dbReference>
<dbReference type="InParanoid" id="D8U376"/>
<evidence type="ECO:0000256" key="1">
    <source>
        <dbReference type="ARBA" id="ARBA00022670"/>
    </source>
</evidence>
<evidence type="ECO:0000313" key="6">
    <source>
        <dbReference type="EMBL" id="EFJ45777.1"/>
    </source>
</evidence>
<dbReference type="EMBL" id="GL378355">
    <property type="protein sequence ID" value="EFJ45777.1"/>
    <property type="molecule type" value="Genomic_DNA"/>
</dbReference>
<dbReference type="InterPro" id="IPR002884">
    <property type="entry name" value="P_dom"/>
</dbReference>
<accession>D8U376</accession>
<protein>
    <recommendedName>
        <fullName evidence="5">P/Homo B domain-containing protein</fullName>
    </recommendedName>
</protein>
<feature type="region of interest" description="Disordered" evidence="3">
    <location>
        <begin position="773"/>
        <end position="797"/>
    </location>
</feature>
<evidence type="ECO:0000256" key="4">
    <source>
        <dbReference type="SAM" id="SignalP"/>
    </source>
</evidence>
<dbReference type="GO" id="GO:0004252">
    <property type="term" value="F:serine-type endopeptidase activity"/>
    <property type="evidence" value="ECO:0007669"/>
    <property type="project" value="InterPro"/>
</dbReference>
<dbReference type="KEGG" id="vcn:VOLCADRAFT_93843"/>
<dbReference type="eggNOG" id="ENOG502T1RT">
    <property type="taxonomic scope" value="Eukaryota"/>
</dbReference>
<keyword evidence="7" id="KW-1185">Reference proteome</keyword>
<feature type="domain" description="P/Homo B" evidence="5">
    <location>
        <begin position="77"/>
        <end position="252"/>
    </location>
</feature>
<organism evidence="7">
    <name type="scientific">Volvox carteri f. nagariensis</name>
    <dbReference type="NCBI Taxonomy" id="3068"/>
    <lineage>
        <taxon>Eukaryota</taxon>
        <taxon>Viridiplantae</taxon>
        <taxon>Chlorophyta</taxon>
        <taxon>core chlorophytes</taxon>
        <taxon>Chlorophyceae</taxon>
        <taxon>CS clade</taxon>
        <taxon>Chlamydomonadales</taxon>
        <taxon>Volvocaceae</taxon>
        <taxon>Volvox</taxon>
    </lineage>
</organism>
<dbReference type="GeneID" id="9625730"/>
<dbReference type="PROSITE" id="PS51829">
    <property type="entry name" value="P_HOMO_B"/>
    <property type="match status" value="1"/>
</dbReference>
<dbReference type="PANTHER" id="PTHR47490">
    <property type="entry name" value="PROTEIN BLISTER"/>
    <property type="match status" value="1"/>
</dbReference>
<name>D8U376_VOLCA</name>
<reference evidence="6 7" key="1">
    <citation type="journal article" date="2010" name="Science">
        <title>Genomic analysis of organismal complexity in the multicellular green alga Volvox carteri.</title>
        <authorList>
            <person name="Prochnik S.E."/>
            <person name="Umen J."/>
            <person name="Nedelcu A.M."/>
            <person name="Hallmann A."/>
            <person name="Miller S.M."/>
            <person name="Nishii I."/>
            <person name="Ferris P."/>
            <person name="Kuo A."/>
            <person name="Mitros T."/>
            <person name="Fritz-Laylin L.K."/>
            <person name="Hellsten U."/>
            <person name="Chapman J."/>
            <person name="Simakov O."/>
            <person name="Rensing S.A."/>
            <person name="Terry A."/>
            <person name="Pangilinan J."/>
            <person name="Kapitonov V."/>
            <person name="Jurka J."/>
            <person name="Salamov A."/>
            <person name="Shapiro H."/>
            <person name="Schmutz J."/>
            <person name="Grimwood J."/>
            <person name="Lindquist E."/>
            <person name="Lucas S."/>
            <person name="Grigoriev I.V."/>
            <person name="Schmitt R."/>
            <person name="Kirk D."/>
            <person name="Rokhsar D.S."/>
        </authorList>
    </citation>
    <scope>NUCLEOTIDE SEQUENCE [LARGE SCALE GENOMIC DNA]</scope>
    <source>
        <strain evidence="7">f. Nagariensis / Eve</strain>
    </source>
</reference>
<dbReference type="STRING" id="3068.D8U376"/>
<evidence type="ECO:0000259" key="5">
    <source>
        <dbReference type="PROSITE" id="PS51829"/>
    </source>
</evidence>
<feature type="compositionally biased region" description="Polar residues" evidence="3">
    <location>
        <begin position="773"/>
        <end position="784"/>
    </location>
</feature>
<dbReference type="OrthoDB" id="552620at2759"/>
<sequence>MKARTILCTILMMAMVGAVRTQQMPHQVETASSQAGVVAPDAAAAAAANPSAVGAVPTAVNFATAAAPAAAAAGIPTAPAPASCLSYCKLDSTVVPSSATAPVVSTLVVPDTFPVGSVAVADISLEHSRVGALKISLVALPLVASPASPPLVSAVLKDVRSGSSGANLVGTGFTDDGSAAPFPSDASSAPFTGTWRSAESMSAAFASLPSAAGSWSLRVADLGQGRANRTIQLTKWTLVLCPANAVNGSKTSEAGGPAAAAAVQQANYQQQQNGAAAEAAAAAGALTAPAISSCQSYTSINSTVVPTSAGPQAFTWTIAESAHSSAVLKDVRSGSSGANLVGTGFTDDGSAAPFPSDASSAPFTGTWRSAESMSAAFASLPSAAGSWSLRVADLGPGRANRTIQLTKWTLVLCPANAVNGSKTSEAGGPAAAAAVQQANYQQQQQNGAAAHAAAPGGSSSELRAAIVPETVLNGSIAATNSATNPAATNPAATNPAATNPAATNAAATNAAATNAAATNAAAAGAAATNAAAAGAAATNAAATNAAATNAAATNAAATGAAATNAAATNGAATNGAATNGAATNGAATNGAATNGAATNGAAINGAATNGAATNAAATNAAATNAAATGGAATNAAATSGATTNAAATNAAATNAAATNASDGVTTVIMTPEGSTAAAAPSTGTGDAAMIMAAVPNNGGATGPMRGGSNGLLEQLLKRINRVDIHSSAANTTVPADDDADGTNSTTDSAARAALDDEDVTLVQRLLNRLAELNATSTPRTASSRLNTTGSGGSNGTLGPAADAAVNATAAAANRAAMRSMWRLGNTALNDSDGLVSNFLSSLSDVLYSLSNTTVPPPAVDGSQSSATYPPSDPPAASVRSMAQSVLRTLLDGDPPLLGTMAQSGALQNGFRWDDIGKALDRMTGAATEMGGRAQLPPGTALRGFSAGHLPGLQQGPVAGVQVPAFLEAMQVAAEVMASRLNEGADRVETAMKALQSATKMASKQLEGLSLRNGSPAPALLGPLSSAALDAMKMTSKNLRDAGQNAFQLLLTGTRTRLDALGVVYQLLTGALYDTGTTINDIWVATISRGLGRLLNGLNAMLVKGGPGAKLMLQSNSRGLEMLQSSVNELRTKLDSAAFPPSSTSSPPSSGVGLWGQGKASKGAFTAAGGVGGNGVGSGMDDKAGRQNLQLRQVMDHVQNLRAKAGSRLLAALCKALAGAVPDAYMEEAVNKIYSFQGVIKLYAKFGQTPAIFNRIEEAARAFCNANGMAYGFWSQSDLLDQLNTDSNYAVHCRAADSAAAIRDDALIAGVDFNGVDALVNALSTFAAKHCDELDAAAELERTFSRQAQEELKQLRLERVREEAERGRTAGVVMSALYLGLGCMEWGDTGVRNDFSKGFSKGSLGVFLICNLMFWIGYATYSGGLCPLSLIGSHSKAPPGTMPLVKALSHSLAGPGQSPAGPYKIVHIGHVHPGALM</sequence>
<dbReference type="GO" id="GO:0006508">
    <property type="term" value="P:proteolysis"/>
    <property type="evidence" value="ECO:0007669"/>
    <property type="project" value="UniProtKB-KW"/>
</dbReference>
<keyword evidence="1" id="KW-0645">Protease</keyword>
<dbReference type="RefSeq" id="XP_002953178.1">
    <property type="nucleotide sequence ID" value="XM_002953132.1"/>
</dbReference>
<dbReference type="Proteomes" id="UP000001058">
    <property type="component" value="Unassembled WGS sequence"/>
</dbReference>
<proteinExistence type="predicted"/>
<evidence type="ECO:0000256" key="2">
    <source>
        <dbReference type="ARBA" id="ARBA00022801"/>
    </source>
</evidence>
<evidence type="ECO:0000313" key="7">
    <source>
        <dbReference type="Proteomes" id="UP000001058"/>
    </source>
</evidence>
<feature type="chain" id="PRO_5003124121" description="P/Homo B domain-containing protein" evidence="4">
    <location>
        <begin position="22"/>
        <end position="1476"/>
    </location>
</feature>
<dbReference type="InterPro" id="IPR044194">
    <property type="entry name" value="BLISTER"/>
</dbReference>
<dbReference type="PANTHER" id="PTHR47490:SF2">
    <property type="entry name" value="PROTEIN BLISTER"/>
    <property type="match status" value="1"/>
</dbReference>
<feature type="region of interest" description="Disordered" evidence="3">
    <location>
        <begin position="727"/>
        <end position="751"/>
    </location>
</feature>
<keyword evidence="4" id="KW-0732">Signal</keyword>
<feature type="signal peptide" evidence="4">
    <location>
        <begin position="1"/>
        <end position="21"/>
    </location>
</feature>